<keyword evidence="3 4" id="KW-0472">Membrane</keyword>
<evidence type="ECO:0000256" key="4">
    <source>
        <dbReference type="SAM" id="Phobius"/>
    </source>
</evidence>
<proteinExistence type="predicted"/>
<name>X1PJ20_9ZZZZ</name>
<comment type="subcellular location">
    <subcellularLocation>
        <location evidence="1">Cell membrane</location>
    </subcellularLocation>
</comment>
<dbReference type="GO" id="GO:0005886">
    <property type="term" value="C:plasma membrane"/>
    <property type="evidence" value="ECO:0007669"/>
    <property type="project" value="UniProtKB-SubCell"/>
</dbReference>
<evidence type="ECO:0000313" key="6">
    <source>
        <dbReference type="EMBL" id="GAI30879.1"/>
    </source>
</evidence>
<dbReference type="InterPro" id="IPR017896">
    <property type="entry name" value="4Fe4S_Fe-S-bd"/>
</dbReference>
<protein>
    <recommendedName>
        <fullName evidence="5">4Fe-4S ferredoxin-type domain-containing protein</fullName>
    </recommendedName>
</protein>
<reference evidence="6" key="1">
    <citation type="journal article" date="2014" name="Front. Microbiol.">
        <title>High frequency of phylogenetically diverse reductive dehalogenase-homologous genes in deep subseafloor sedimentary metagenomes.</title>
        <authorList>
            <person name="Kawai M."/>
            <person name="Futagami T."/>
            <person name="Toyoda A."/>
            <person name="Takaki Y."/>
            <person name="Nishi S."/>
            <person name="Hori S."/>
            <person name="Arai W."/>
            <person name="Tsubouchi T."/>
            <person name="Morono Y."/>
            <person name="Uchiyama I."/>
            <person name="Ito T."/>
            <person name="Fujiyama A."/>
            <person name="Inagaki F."/>
            <person name="Takami H."/>
        </authorList>
    </citation>
    <scope>NUCLEOTIDE SEQUENCE</scope>
    <source>
        <strain evidence="6">Expedition CK06-06</strain>
    </source>
</reference>
<organism evidence="6">
    <name type="scientific">marine sediment metagenome</name>
    <dbReference type="NCBI Taxonomy" id="412755"/>
    <lineage>
        <taxon>unclassified sequences</taxon>
        <taxon>metagenomes</taxon>
        <taxon>ecological metagenomes</taxon>
    </lineage>
</organism>
<accession>X1PJ20</accession>
<keyword evidence="2" id="KW-1003">Cell membrane</keyword>
<dbReference type="AlphaFoldDB" id="X1PJ20"/>
<dbReference type="Pfam" id="PF12801">
    <property type="entry name" value="Fer4_5"/>
    <property type="match status" value="2"/>
</dbReference>
<gene>
    <name evidence="6" type="ORF">S06H3_30723</name>
</gene>
<dbReference type="InterPro" id="IPR052378">
    <property type="entry name" value="NosR_regulator"/>
</dbReference>
<feature type="domain" description="4Fe-4S ferredoxin-type" evidence="5">
    <location>
        <begin position="127"/>
        <end position="161"/>
    </location>
</feature>
<evidence type="ECO:0000256" key="2">
    <source>
        <dbReference type="ARBA" id="ARBA00022475"/>
    </source>
</evidence>
<comment type="caution">
    <text evidence="6">The sequence shown here is derived from an EMBL/GenBank/DDBJ whole genome shotgun (WGS) entry which is preliminary data.</text>
</comment>
<sequence length="162" mass="18167">MGGIATLYKVVADGTFIHRTRPSAIILLLGTVVLALAFRRAFCGWICPLGAMQELFATLGRRLHWRRPTHDNKIDGSLRWVKYLLLFVILFFTYRTGELVFSPYDPWASYAHLTAGWGEIAEEFLIGTIILVAALLGSMFIDRPFCRYLCPLGALLGVISKS</sequence>
<dbReference type="PANTHER" id="PTHR30224">
    <property type="entry name" value="ELECTRON TRANSPORT PROTEIN"/>
    <property type="match status" value="1"/>
</dbReference>
<keyword evidence="4" id="KW-1133">Transmembrane helix</keyword>
<feature type="transmembrane region" description="Helical" evidence="4">
    <location>
        <begin position="24"/>
        <end position="42"/>
    </location>
</feature>
<dbReference type="EMBL" id="BARV01018122">
    <property type="protein sequence ID" value="GAI30879.1"/>
    <property type="molecule type" value="Genomic_DNA"/>
</dbReference>
<evidence type="ECO:0000259" key="5">
    <source>
        <dbReference type="Pfam" id="PF12801"/>
    </source>
</evidence>
<evidence type="ECO:0000256" key="3">
    <source>
        <dbReference type="ARBA" id="ARBA00023136"/>
    </source>
</evidence>
<dbReference type="PANTHER" id="PTHR30224:SF4">
    <property type="entry name" value="ELECTRON TRANSPORT PROTEIN YCCM-RELATED"/>
    <property type="match status" value="1"/>
</dbReference>
<keyword evidence="4" id="KW-0812">Transmembrane</keyword>
<feature type="transmembrane region" description="Helical" evidence="4">
    <location>
        <begin position="83"/>
        <end position="104"/>
    </location>
</feature>
<feature type="non-terminal residue" evidence="6">
    <location>
        <position position="162"/>
    </location>
</feature>
<feature type="domain" description="4Fe-4S ferredoxin-type" evidence="5">
    <location>
        <begin position="21"/>
        <end position="63"/>
    </location>
</feature>
<feature type="transmembrane region" description="Helical" evidence="4">
    <location>
        <begin position="124"/>
        <end position="141"/>
    </location>
</feature>
<evidence type="ECO:0000256" key="1">
    <source>
        <dbReference type="ARBA" id="ARBA00004236"/>
    </source>
</evidence>